<dbReference type="SMART" id="SM00356">
    <property type="entry name" value="ZnF_C3H1"/>
    <property type="match status" value="1"/>
</dbReference>
<dbReference type="PANTHER" id="PTHR14398">
    <property type="entry name" value="RNA RECOGNITION RRM/RNP DOMAIN"/>
    <property type="match status" value="1"/>
</dbReference>
<dbReference type="CDD" id="cd12257">
    <property type="entry name" value="RRM1_RBM26_like"/>
    <property type="match status" value="1"/>
</dbReference>
<dbReference type="InterPro" id="IPR045137">
    <property type="entry name" value="RBM26/27"/>
</dbReference>
<evidence type="ECO:0000256" key="4">
    <source>
        <dbReference type="SAM" id="Coils"/>
    </source>
</evidence>
<feature type="compositionally biased region" description="Acidic residues" evidence="5">
    <location>
        <begin position="17"/>
        <end position="29"/>
    </location>
</feature>
<accession>A0ABM4V6H1</accession>
<dbReference type="InterPro" id="IPR000571">
    <property type="entry name" value="Znf_CCCH"/>
</dbReference>
<feature type="region of interest" description="Disordered" evidence="5">
    <location>
        <begin position="705"/>
        <end position="728"/>
    </location>
</feature>
<dbReference type="RefSeq" id="XP_071915133.1">
    <property type="nucleotide sequence ID" value="XM_072059032.1"/>
</dbReference>
<evidence type="ECO:0000259" key="7">
    <source>
        <dbReference type="PROSITE" id="PS50103"/>
    </source>
</evidence>
<organism evidence="8 9">
    <name type="scientific">Coffea arabica</name>
    <name type="common">Arabian coffee</name>
    <dbReference type="NCBI Taxonomy" id="13443"/>
    <lineage>
        <taxon>Eukaryota</taxon>
        <taxon>Viridiplantae</taxon>
        <taxon>Streptophyta</taxon>
        <taxon>Embryophyta</taxon>
        <taxon>Tracheophyta</taxon>
        <taxon>Spermatophyta</taxon>
        <taxon>Magnoliopsida</taxon>
        <taxon>eudicotyledons</taxon>
        <taxon>Gunneridae</taxon>
        <taxon>Pentapetalae</taxon>
        <taxon>asterids</taxon>
        <taxon>lamiids</taxon>
        <taxon>Gentianales</taxon>
        <taxon>Rubiaceae</taxon>
        <taxon>Ixoroideae</taxon>
        <taxon>Gardenieae complex</taxon>
        <taxon>Bertiereae - Coffeeae clade</taxon>
        <taxon>Coffeeae</taxon>
        <taxon>Coffea</taxon>
    </lineage>
</organism>
<protein>
    <submittedName>
        <fullName evidence="9">Zinc finger CCCH domain-containing protein 41-like</fullName>
    </submittedName>
</protein>
<evidence type="ECO:0000256" key="2">
    <source>
        <dbReference type="PROSITE-ProRule" id="PRU00176"/>
    </source>
</evidence>
<feature type="region of interest" description="Disordered" evidence="5">
    <location>
        <begin position="571"/>
        <end position="598"/>
    </location>
</feature>
<evidence type="ECO:0000313" key="9">
    <source>
        <dbReference type="RefSeq" id="XP_071915133.1"/>
    </source>
</evidence>
<dbReference type="PROSITE" id="PS50103">
    <property type="entry name" value="ZF_C3H1"/>
    <property type="match status" value="1"/>
</dbReference>
<feature type="compositionally biased region" description="Polar residues" evidence="5">
    <location>
        <begin position="705"/>
        <end position="720"/>
    </location>
</feature>
<name>A0ABM4V6H1_COFAR</name>
<keyword evidence="1 2" id="KW-0694">RNA-binding</keyword>
<keyword evidence="8" id="KW-1185">Reference proteome</keyword>
<dbReference type="Gene3D" id="3.30.70.330">
    <property type="match status" value="1"/>
</dbReference>
<dbReference type="GeneID" id="113723066"/>
<evidence type="ECO:0000256" key="1">
    <source>
        <dbReference type="ARBA" id="ARBA00022884"/>
    </source>
</evidence>
<feature type="compositionally biased region" description="Basic and acidic residues" evidence="5">
    <location>
        <begin position="89"/>
        <end position="101"/>
    </location>
</feature>
<dbReference type="Proteomes" id="UP001652660">
    <property type="component" value="Chromosome 7e"/>
</dbReference>
<feature type="zinc finger region" description="C3H1-type" evidence="3">
    <location>
        <begin position="221"/>
        <end position="249"/>
    </location>
</feature>
<evidence type="ECO:0000256" key="3">
    <source>
        <dbReference type="PROSITE-ProRule" id="PRU00723"/>
    </source>
</evidence>
<evidence type="ECO:0000313" key="8">
    <source>
        <dbReference type="Proteomes" id="UP001652660"/>
    </source>
</evidence>
<reference evidence="9" key="1">
    <citation type="submission" date="2025-08" db="UniProtKB">
        <authorList>
            <consortium name="RefSeq"/>
        </authorList>
    </citation>
    <scope>IDENTIFICATION</scope>
    <source>
        <tissue evidence="9">Leaves</tissue>
    </source>
</reference>
<dbReference type="Pfam" id="PF00076">
    <property type="entry name" value="RRM_1"/>
    <property type="match status" value="1"/>
</dbReference>
<feature type="region of interest" description="Disordered" evidence="5">
    <location>
        <begin position="908"/>
        <end position="935"/>
    </location>
</feature>
<feature type="compositionally biased region" description="Polar residues" evidence="5">
    <location>
        <begin position="923"/>
        <end position="935"/>
    </location>
</feature>
<dbReference type="PROSITE" id="PS50102">
    <property type="entry name" value="RRM"/>
    <property type="match status" value="1"/>
</dbReference>
<dbReference type="InterPro" id="IPR000504">
    <property type="entry name" value="RRM_dom"/>
</dbReference>
<feature type="domain" description="C3H1-type" evidence="7">
    <location>
        <begin position="221"/>
        <end position="249"/>
    </location>
</feature>
<feature type="region of interest" description="Disordered" evidence="5">
    <location>
        <begin position="375"/>
        <end position="410"/>
    </location>
</feature>
<gene>
    <name evidence="9" type="primary">LOC113723066</name>
</gene>
<keyword evidence="4" id="KW-0175">Coiled coil</keyword>
<dbReference type="InterPro" id="IPR012677">
    <property type="entry name" value="Nucleotide-bd_a/b_plait_sf"/>
</dbReference>
<keyword evidence="3" id="KW-0479">Metal-binding</keyword>
<feature type="compositionally biased region" description="Polar residues" evidence="5">
    <location>
        <begin position="73"/>
        <end position="88"/>
    </location>
</feature>
<dbReference type="PANTHER" id="PTHR14398:SF0">
    <property type="entry name" value="ZINC FINGER PROTEIN SWM"/>
    <property type="match status" value="1"/>
</dbReference>
<feature type="compositionally biased region" description="Polar residues" evidence="5">
    <location>
        <begin position="585"/>
        <end position="598"/>
    </location>
</feature>
<keyword evidence="3" id="KW-0862">Zinc</keyword>
<evidence type="ECO:0000256" key="5">
    <source>
        <dbReference type="SAM" id="MobiDB-lite"/>
    </source>
</evidence>
<feature type="compositionally biased region" description="Polar residues" evidence="5">
    <location>
        <begin position="113"/>
        <end position="125"/>
    </location>
</feature>
<dbReference type="SUPFAM" id="SSF54928">
    <property type="entry name" value="RNA-binding domain, RBD"/>
    <property type="match status" value="1"/>
</dbReference>
<feature type="domain" description="RRM" evidence="6">
    <location>
        <begin position="483"/>
        <end position="555"/>
    </location>
</feature>
<dbReference type="InterPro" id="IPR035979">
    <property type="entry name" value="RBD_domain_sf"/>
</dbReference>
<dbReference type="SMART" id="SM00360">
    <property type="entry name" value="RRM"/>
    <property type="match status" value="1"/>
</dbReference>
<evidence type="ECO:0000259" key="6">
    <source>
        <dbReference type="PROSITE" id="PS50102"/>
    </source>
</evidence>
<keyword evidence="3" id="KW-0863">Zinc-finger</keyword>
<sequence>MELKVTSPKIGLSPASDPEEKEISEDDDDDRNHKHRRREARSQSLEGDASEQVLTRPYRKRKPFENGHPCRESGSQSSETWKTYNIGNQERDSSGRFEKRRPNLASFSRAPTDLSQRIRLNQSLSADPGPTRGRGRESGAWGQRDSRFSSADIASQLVQQGSIPPSLFAGRGLPNVSNVQSATWNAFGLVPAMPNGGLDTLHSIGLQGALKPSINPTVNLGISRPRCRDFEERGFCLRGDMCPMEHGVNRIVVEDVQSLSQFNLPVSLPSAHLLGTPAGQGPLPANSSSGAFMNSKCLHSKNSKPGIGDDGLGLNGAFVGGSMAGGSDLYDPDQPLWASDCPDTSPELLALNPSNLDKVEPLVDADCSDRLPVGQFDGSDNERPARNAGAVTGSQSSSVWGRIGSSRNRGDVREKIDSTLNSPSHLENEAKKDMESINGAEAIALHGRRTKADEVGMQVLGLSSKPHGDSGRSIRKPSQKALRTLFVSGVPQKENKREALRLHFQKFGEVIDIYIPSNSERAFVQFSKREEAEAALKAPDAVMGNRFIKLWWANRDSIPDDGTGGVGNIHANPRGVTFTGGPTYPSATTKGKDNIQISGSKSSIANSAISPLPGSDHPKPVATNGPKAVPPLQKKLESLELLKEQVRKKQEMLDQKRNEFKRQLNKLEKQATGLKEEVALDQPSKGQKGGMVVDVAKIEMLRSSDSGTAISSPQAETTMDSGRAGESAVARSPKINSTITLPESSILKPSIRPLAPLGAPMVINRFKLDNRPTAFKILPPLPAGLANVSNLKEHFSVFGDLSVVELEDTKPQDGDNESEASKVSARISFTTRRSAEKAFLHGKCWQGQNLQFGWLSCSSTSRDNNSGKEHPCASSKWSSDATVQSAGEVEIQAANTLGNAESQNLKLKASDAEHVDQDEDLESTSTMVSGGKNSP</sequence>
<feature type="coiled-coil region" evidence="4">
    <location>
        <begin position="632"/>
        <end position="677"/>
    </location>
</feature>
<proteinExistence type="predicted"/>
<feature type="region of interest" description="Disordered" evidence="5">
    <location>
        <begin position="1"/>
        <end position="146"/>
    </location>
</feature>